<feature type="transmembrane region" description="Helical" evidence="1">
    <location>
        <begin position="78"/>
        <end position="99"/>
    </location>
</feature>
<dbReference type="EMBL" id="CAJHUC010000965">
    <property type="protein sequence ID" value="CAD7699173.1"/>
    <property type="molecule type" value="Genomic_DNA"/>
</dbReference>
<comment type="caution">
    <text evidence="2">The sequence shown here is derived from an EMBL/GenBank/DDBJ whole genome shotgun (WGS) entry which is preliminary data.</text>
</comment>
<sequence length="145" mass="16409">MMLLSIVDPICCSLSCHHPPCSIGKPTGRCLTVKQLLAFFNRAHCSMLVYIQQSILCSVYFFFFIWCNTNFLCFKFVVLVEVNLLTAASSFMLAGRLLAVLELPQQQFQIALPVGHINSCSYPLCECDKALLILLFGNDWRWTCT</sequence>
<evidence type="ECO:0000256" key="1">
    <source>
        <dbReference type="SAM" id="Phobius"/>
    </source>
</evidence>
<proteinExistence type="predicted"/>
<name>A0A8S1J6M6_9CHLO</name>
<evidence type="ECO:0000313" key="3">
    <source>
        <dbReference type="Proteomes" id="UP000708148"/>
    </source>
</evidence>
<keyword evidence="1" id="KW-0472">Membrane</keyword>
<reference evidence="2" key="1">
    <citation type="submission" date="2020-12" db="EMBL/GenBank/DDBJ databases">
        <authorList>
            <person name="Iha C."/>
        </authorList>
    </citation>
    <scope>NUCLEOTIDE SEQUENCE</scope>
</reference>
<keyword evidence="3" id="KW-1185">Reference proteome</keyword>
<evidence type="ECO:0000313" key="2">
    <source>
        <dbReference type="EMBL" id="CAD7699173.1"/>
    </source>
</evidence>
<protein>
    <submittedName>
        <fullName evidence="2">Uncharacterized protein</fullName>
    </submittedName>
</protein>
<feature type="transmembrane region" description="Helical" evidence="1">
    <location>
        <begin position="47"/>
        <end position="66"/>
    </location>
</feature>
<keyword evidence="1" id="KW-1133">Transmembrane helix</keyword>
<organism evidence="2 3">
    <name type="scientific">Ostreobium quekettii</name>
    <dbReference type="NCBI Taxonomy" id="121088"/>
    <lineage>
        <taxon>Eukaryota</taxon>
        <taxon>Viridiplantae</taxon>
        <taxon>Chlorophyta</taxon>
        <taxon>core chlorophytes</taxon>
        <taxon>Ulvophyceae</taxon>
        <taxon>TCBD clade</taxon>
        <taxon>Bryopsidales</taxon>
        <taxon>Ostreobineae</taxon>
        <taxon>Ostreobiaceae</taxon>
        <taxon>Ostreobium</taxon>
    </lineage>
</organism>
<dbReference type="AlphaFoldDB" id="A0A8S1J6M6"/>
<keyword evidence="1" id="KW-0812">Transmembrane</keyword>
<dbReference type="Proteomes" id="UP000708148">
    <property type="component" value="Unassembled WGS sequence"/>
</dbReference>
<gene>
    <name evidence="2" type="ORF">OSTQU699_LOCUS4532</name>
</gene>
<accession>A0A8S1J6M6</accession>